<feature type="transmembrane region" description="Helical" evidence="1">
    <location>
        <begin position="125"/>
        <end position="143"/>
    </location>
</feature>
<keyword evidence="1" id="KW-0812">Transmembrane</keyword>
<reference evidence="2 3" key="1">
    <citation type="submission" date="2020-08" db="EMBL/GenBank/DDBJ databases">
        <title>Genomic Encyclopedia of Type Strains, Phase IV (KMG-IV): sequencing the most valuable type-strain genomes for metagenomic binning, comparative biology and taxonomic classification.</title>
        <authorList>
            <person name="Goeker M."/>
        </authorList>
    </citation>
    <scope>NUCLEOTIDE SEQUENCE [LARGE SCALE GENOMIC DNA]</scope>
    <source>
        <strain evidence="2 3">DSM 12251</strain>
    </source>
</reference>
<dbReference type="AlphaFoldDB" id="A0A7W7YJE6"/>
<evidence type="ECO:0000313" key="3">
    <source>
        <dbReference type="Proteomes" id="UP000534294"/>
    </source>
</evidence>
<evidence type="ECO:0000313" key="2">
    <source>
        <dbReference type="EMBL" id="MBB5037229.1"/>
    </source>
</evidence>
<dbReference type="EMBL" id="JACHIF010000002">
    <property type="protein sequence ID" value="MBB5037229.1"/>
    <property type="molecule type" value="Genomic_DNA"/>
</dbReference>
<organism evidence="2 3">
    <name type="scientific">Prosthecobacter dejongeii</name>
    <dbReference type="NCBI Taxonomy" id="48465"/>
    <lineage>
        <taxon>Bacteria</taxon>
        <taxon>Pseudomonadati</taxon>
        <taxon>Verrucomicrobiota</taxon>
        <taxon>Verrucomicrobiia</taxon>
        <taxon>Verrucomicrobiales</taxon>
        <taxon>Verrucomicrobiaceae</taxon>
        <taxon>Prosthecobacter</taxon>
    </lineage>
</organism>
<sequence length="163" mass="17761">MTHRSPAPPHLPYHVVAWKSAVTILIIAPCAMTAVGLWLMMFMMGSWSSRSSSPAWAASLALVTAILPCLVVYAAAVSIWMERRTRLVTLVLMTGIIALSLALYHLGPKLLQQATAESGPDTLRLNSGFMLYLLVSGWLLCLWETCRPRRAATAALISQPDNA</sequence>
<feature type="transmembrane region" description="Helical" evidence="1">
    <location>
        <begin position="21"/>
        <end position="44"/>
    </location>
</feature>
<proteinExistence type="predicted"/>
<dbReference type="Proteomes" id="UP000534294">
    <property type="component" value="Unassembled WGS sequence"/>
</dbReference>
<feature type="transmembrane region" description="Helical" evidence="1">
    <location>
        <begin position="87"/>
        <end position="105"/>
    </location>
</feature>
<keyword evidence="3" id="KW-1185">Reference proteome</keyword>
<evidence type="ECO:0000256" key="1">
    <source>
        <dbReference type="SAM" id="Phobius"/>
    </source>
</evidence>
<dbReference type="RefSeq" id="WP_184206930.1">
    <property type="nucleotide sequence ID" value="NZ_JACHIF010000002.1"/>
</dbReference>
<accession>A0A7W7YJE6</accession>
<feature type="transmembrane region" description="Helical" evidence="1">
    <location>
        <begin position="56"/>
        <end position="80"/>
    </location>
</feature>
<keyword evidence="1" id="KW-1133">Transmembrane helix</keyword>
<gene>
    <name evidence="2" type="ORF">HNQ64_001471</name>
</gene>
<name>A0A7W7YJE6_9BACT</name>
<keyword evidence="1" id="KW-0472">Membrane</keyword>
<protein>
    <submittedName>
        <fullName evidence="2">Cation transport ATPase</fullName>
    </submittedName>
</protein>
<comment type="caution">
    <text evidence="2">The sequence shown here is derived from an EMBL/GenBank/DDBJ whole genome shotgun (WGS) entry which is preliminary data.</text>
</comment>